<dbReference type="EMBL" id="CAKMRJ010004445">
    <property type="protein sequence ID" value="CAH1435547.1"/>
    <property type="molecule type" value="Genomic_DNA"/>
</dbReference>
<dbReference type="AlphaFoldDB" id="A0AAU9N9N3"/>
<name>A0AAU9N9N3_9ASTR</name>
<feature type="compositionally biased region" description="Polar residues" evidence="1">
    <location>
        <begin position="1"/>
        <end position="16"/>
    </location>
</feature>
<organism evidence="2 3">
    <name type="scientific">Lactuca virosa</name>
    <dbReference type="NCBI Taxonomy" id="75947"/>
    <lineage>
        <taxon>Eukaryota</taxon>
        <taxon>Viridiplantae</taxon>
        <taxon>Streptophyta</taxon>
        <taxon>Embryophyta</taxon>
        <taxon>Tracheophyta</taxon>
        <taxon>Spermatophyta</taxon>
        <taxon>Magnoliopsida</taxon>
        <taxon>eudicotyledons</taxon>
        <taxon>Gunneridae</taxon>
        <taxon>Pentapetalae</taxon>
        <taxon>asterids</taxon>
        <taxon>campanulids</taxon>
        <taxon>Asterales</taxon>
        <taxon>Asteraceae</taxon>
        <taxon>Cichorioideae</taxon>
        <taxon>Cichorieae</taxon>
        <taxon>Lactucinae</taxon>
        <taxon>Lactuca</taxon>
    </lineage>
</organism>
<dbReference type="Proteomes" id="UP001157418">
    <property type="component" value="Unassembled WGS sequence"/>
</dbReference>
<protein>
    <submittedName>
        <fullName evidence="2">Uncharacterized protein</fullName>
    </submittedName>
</protein>
<evidence type="ECO:0000256" key="1">
    <source>
        <dbReference type="SAM" id="MobiDB-lite"/>
    </source>
</evidence>
<evidence type="ECO:0000313" key="2">
    <source>
        <dbReference type="EMBL" id="CAH1435547.1"/>
    </source>
</evidence>
<sequence length="89" mass="10365">MNRASQSIAQYTSNSHHMNRAKDYVMKSLKKEDKSKYSCYTKTRRKEPTYRITTTIVDQPLVKSKESHQPPPLCGSDRTDFCCHHLSRS</sequence>
<evidence type="ECO:0000313" key="3">
    <source>
        <dbReference type="Proteomes" id="UP001157418"/>
    </source>
</evidence>
<feature type="region of interest" description="Disordered" evidence="1">
    <location>
        <begin position="1"/>
        <end position="20"/>
    </location>
</feature>
<reference evidence="2 3" key="1">
    <citation type="submission" date="2022-01" db="EMBL/GenBank/DDBJ databases">
        <authorList>
            <person name="Xiong W."/>
            <person name="Schranz E."/>
        </authorList>
    </citation>
    <scope>NUCLEOTIDE SEQUENCE [LARGE SCALE GENOMIC DNA]</scope>
</reference>
<keyword evidence="3" id="KW-1185">Reference proteome</keyword>
<accession>A0AAU9N9N3</accession>
<proteinExistence type="predicted"/>
<gene>
    <name evidence="2" type="ORF">LVIROSA_LOCUS21981</name>
</gene>
<comment type="caution">
    <text evidence="2">The sequence shown here is derived from an EMBL/GenBank/DDBJ whole genome shotgun (WGS) entry which is preliminary data.</text>
</comment>